<gene>
    <name evidence="2" type="ORF">L0P57_13680</name>
</gene>
<organism evidence="2 3">
    <name type="scientific">Anaeromassilibacillus senegalensis</name>
    <dbReference type="NCBI Taxonomy" id="1673717"/>
    <lineage>
        <taxon>Bacteria</taxon>
        <taxon>Bacillati</taxon>
        <taxon>Bacillota</taxon>
        <taxon>Clostridia</taxon>
        <taxon>Eubacteriales</taxon>
        <taxon>Acutalibacteraceae</taxon>
        <taxon>Anaeromassilibacillus</taxon>
    </lineage>
</organism>
<feature type="region of interest" description="Disordered" evidence="1">
    <location>
        <begin position="95"/>
        <end position="115"/>
    </location>
</feature>
<dbReference type="RefSeq" id="WP_237967222.1">
    <property type="nucleotide sequence ID" value="NZ_JAKNHQ010000037.1"/>
</dbReference>
<evidence type="ECO:0000313" key="3">
    <source>
        <dbReference type="Proteomes" id="UP001298681"/>
    </source>
</evidence>
<reference evidence="2 3" key="1">
    <citation type="submission" date="2022-01" db="EMBL/GenBank/DDBJ databases">
        <title>Collection of gut derived symbiotic bacterial strains cultured from healthy donors.</title>
        <authorList>
            <person name="Lin H."/>
            <person name="Kohout C."/>
            <person name="Waligurski E."/>
            <person name="Pamer E.G."/>
        </authorList>
    </citation>
    <scope>NUCLEOTIDE SEQUENCE [LARGE SCALE GENOMIC DNA]</scope>
    <source>
        <strain evidence="2 3">DFI.7.58</strain>
    </source>
</reference>
<comment type="caution">
    <text evidence="2">The sequence shown here is derived from an EMBL/GenBank/DDBJ whole genome shotgun (WGS) entry which is preliminary data.</text>
</comment>
<evidence type="ECO:0000313" key="2">
    <source>
        <dbReference type="EMBL" id="MCG4611972.1"/>
    </source>
</evidence>
<dbReference type="EMBL" id="JAKNHQ010000037">
    <property type="protein sequence ID" value="MCG4611972.1"/>
    <property type="molecule type" value="Genomic_DNA"/>
</dbReference>
<name>A0ABS9MME8_9FIRM</name>
<protein>
    <submittedName>
        <fullName evidence="2">Uncharacterized protein</fullName>
    </submittedName>
</protein>
<proteinExistence type="predicted"/>
<accession>A0ABS9MME8</accession>
<sequence>MDTGTFAQNQEMSNTNTPCMGAGCAGASPDVSAFTNVRVNPNLPTLEEIASYNLMNPYQKERQRQQLQNAGNSPLRDYAEENRNAMWPPLTNIWQNANGTQGAQTQSSAVAQSGATGGSLAPITSMTQPQSIPAESLQYMNGFLRTQVGRPVQVDFLVGTNSIVTRSGILLAVGANFILINETETDDILACDFYNIKFVRFYY</sequence>
<feature type="compositionally biased region" description="Polar residues" evidence="1">
    <location>
        <begin position="95"/>
        <end position="114"/>
    </location>
</feature>
<dbReference type="Proteomes" id="UP001298681">
    <property type="component" value="Unassembled WGS sequence"/>
</dbReference>
<keyword evidence="3" id="KW-1185">Reference proteome</keyword>
<evidence type="ECO:0000256" key="1">
    <source>
        <dbReference type="SAM" id="MobiDB-lite"/>
    </source>
</evidence>